<gene>
    <name evidence="8" type="ORF">LSAA_6368</name>
</gene>
<evidence type="ECO:0000256" key="3">
    <source>
        <dbReference type="ARBA" id="ARBA00022722"/>
    </source>
</evidence>
<keyword evidence="9" id="KW-1185">Reference proteome</keyword>
<dbReference type="Pfam" id="PF17917">
    <property type="entry name" value="RT_RNaseH"/>
    <property type="match status" value="1"/>
</dbReference>
<evidence type="ECO:0000256" key="4">
    <source>
        <dbReference type="ARBA" id="ARBA00022759"/>
    </source>
</evidence>
<keyword evidence="3" id="KW-0540">Nuclease</keyword>
<dbReference type="PANTHER" id="PTHR37984">
    <property type="entry name" value="PROTEIN CBG26694"/>
    <property type="match status" value="1"/>
</dbReference>
<organism evidence="8 9">
    <name type="scientific">Lepeophtheirus salmonis</name>
    <name type="common">Salmon louse</name>
    <name type="synonym">Caligus salmonis</name>
    <dbReference type="NCBI Taxonomy" id="72036"/>
    <lineage>
        <taxon>Eukaryota</taxon>
        <taxon>Metazoa</taxon>
        <taxon>Ecdysozoa</taxon>
        <taxon>Arthropoda</taxon>
        <taxon>Crustacea</taxon>
        <taxon>Multicrustacea</taxon>
        <taxon>Hexanauplia</taxon>
        <taxon>Copepoda</taxon>
        <taxon>Siphonostomatoida</taxon>
        <taxon>Caligidae</taxon>
        <taxon>Lepeophtheirus</taxon>
    </lineage>
</organism>
<keyword evidence="1" id="KW-0808">Transferase</keyword>
<sequence>MWKLECPAWGKNCNKCKRLNHFEPKCPKSNAIPSVDALANRVTRTIIRKPKNRKPYSVEFIAVKKDLTPLLGLKAAKDEFSNVFESLGTLQGQVSLNLDESVQPVISPSRGIPVALQLQVLDHIANASRALSDAESRWAQIEKEMFAVVFGLESSTTILMVLTLYYKPGTQIPIADALSRDPLPEGSHDDIATVNLINSSPIKADCRKQIENATTVDTSMA</sequence>
<keyword evidence="2" id="KW-0548">Nucleotidyltransferase</keyword>
<accession>A0A7R8CSB1</accession>
<evidence type="ECO:0000313" key="8">
    <source>
        <dbReference type="EMBL" id="CAF2875718.1"/>
    </source>
</evidence>
<evidence type="ECO:0000256" key="5">
    <source>
        <dbReference type="ARBA" id="ARBA00022801"/>
    </source>
</evidence>
<reference evidence="8" key="1">
    <citation type="submission" date="2021-02" db="EMBL/GenBank/DDBJ databases">
        <authorList>
            <person name="Bekaert M."/>
        </authorList>
    </citation>
    <scope>NUCLEOTIDE SEQUENCE</scope>
    <source>
        <strain evidence="8">IoA-00</strain>
    </source>
</reference>
<dbReference type="GO" id="GO:0016787">
    <property type="term" value="F:hydrolase activity"/>
    <property type="evidence" value="ECO:0007669"/>
    <property type="project" value="UniProtKB-KW"/>
</dbReference>
<dbReference type="AlphaFoldDB" id="A0A7R8CSB1"/>
<dbReference type="InterPro" id="IPR041373">
    <property type="entry name" value="RT_RNaseH"/>
</dbReference>
<evidence type="ECO:0000259" key="7">
    <source>
        <dbReference type="Pfam" id="PF17917"/>
    </source>
</evidence>
<evidence type="ECO:0000256" key="1">
    <source>
        <dbReference type="ARBA" id="ARBA00022679"/>
    </source>
</evidence>
<dbReference type="PANTHER" id="PTHR37984:SF7">
    <property type="entry name" value="INTEGRASE CATALYTIC DOMAIN-CONTAINING PROTEIN"/>
    <property type="match status" value="1"/>
</dbReference>
<dbReference type="GO" id="GO:0004519">
    <property type="term" value="F:endonuclease activity"/>
    <property type="evidence" value="ECO:0007669"/>
    <property type="project" value="UniProtKB-KW"/>
</dbReference>
<dbReference type="Proteomes" id="UP000675881">
    <property type="component" value="Chromosome 2"/>
</dbReference>
<name>A0A7R8CSB1_LEPSM</name>
<evidence type="ECO:0000256" key="2">
    <source>
        <dbReference type="ARBA" id="ARBA00022695"/>
    </source>
</evidence>
<dbReference type="GO" id="GO:0003964">
    <property type="term" value="F:RNA-directed DNA polymerase activity"/>
    <property type="evidence" value="ECO:0007669"/>
    <property type="project" value="UniProtKB-KW"/>
</dbReference>
<protein>
    <submittedName>
        <fullName evidence="8">(salmon louse) hypothetical protein</fullName>
    </submittedName>
</protein>
<keyword evidence="4" id="KW-0255">Endonuclease</keyword>
<keyword evidence="6" id="KW-0695">RNA-directed DNA polymerase</keyword>
<dbReference type="EMBL" id="HG994581">
    <property type="protein sequence ID" value="CAF2875718.1"/>
    <property type="molecule type" value="Genomic_DNA"/>
</dbReference>
<dbReference type="InterPro" id="IPR050951">
    <property type="entry name" value="Retrovirus_Pol_polyprotein"/>
</dbReference>
<evidence type="ECO:0000313" key="9">
    <source>
        <dbReference type="Proteomes" id="UP000675881"/>
    </source>
</evidence>
<feature type="domain" description="Reverse transcriptase RNase H-like" evidence="7">
    <location>
        <begin position="122"/>
        <end position="159"/>
    </location>
</feature>
<proteinExistence type="predicted"/>
<keyword evidence="5" id="KW-0378">Hydrolase</keyword>
<evidence type="ECO:0000256" key="6">
    <source>
        <dbReference type="ARBA" id="ARBA00022918"/>
    </source>
</evidence>